<gene>
    <name evidence="1" type="ORF">UFOPK1421_01331</name>
    <name evidence="2" type="ORF">UFOPK4422_01329</name>
</gene>
<evidence type="ECO:0000313" key="1">
    <source>
        <dbReference type="EMBL" id="CAB4551831.1"/>
    </source>
</evidence>
<organism evidence="1">
    <name type="scientific">freshwater metagenome</name>
    <dbReference type="NCBI Taxonomy" id="449393"/>
    <lineage>
        <taxon>unclassified sequences</taxon>
        <taxon>metagenomes</taxon>
        <taxon>ecological metagenomes</taxon>
    </lineage>
</organism>
<name>A0A6J6CK95_9ZZZZ</name>
<proteinExistence type="predicted"/>
<accession>A0A6J6CK95</accession>
<protein>
    <submittedName>
        <fullName evidence="1">Unannotated protein</fullName>
    </submittedName>
</protein>
<sequence length="101" mass="10633">MNTRRSEDRIPSGLTVKMGMDVHESGGHRQAVSVDFLGAPSRDGLGDLGDHAVGHCHIPVANGGSSAVHDGGVTNHKIMGGHVFIVPHHSQPPSTKELESR</sequence>
<reference evidence="1" key="1">
    <citation type="submission" date="2020-05" db="EMBL/GenBank/DDBJ databases">
        <authorList>
            <person name="Chiriac C."/>
            <person name="Salcher M."/>
            <person name="Ghai R."/>
            <person name="Kavagutti S V."/>
        </authorList>
    </citation>
    <scope>NUCLEOTIDE SEQUENCE</scope>
</reference>
<dbReference type="AlphaFoldDB" id="A0A6J6CK95"/>
<dbReference type="EMBL" id="CAEZSL010000177">
    <property type="protein sequence ID" value="CAB4551831.1"/>
    <property type="molecule type" value="Genomic_DNA"/>
</dbReference>
<dbReference type="EMBL" id="CAFBRX010000158">
    <property type="protein sequence ID" value="CAB5130893.1"/>
    <property type="molecule type" value="Genomic_DNA"/>
</dbReference>
<evidence type="ECO:0000313" key="2">
    <source>
        <dbReference type="EMBL" id="CAB5130893.1"/>
    </source>
</evidence>